<dbReference type="InterPro" id="IPR005197">
    <property type="entry name" value="Glyco_hydro_71"/>
</dbReference>
<dbReference type="Proteomes" id="UP001218218">
    <property type="component" value="Unassembled WGS sequence"/>
</dbReference>
<keyword evidence="3" id="KW-1185">Reference proteome</keyword>
<evidence type="ECO:0000256" key="1">
    <source>
        <dbReference type="SAM" id="SignalP"/>
    </source>
</evidence>
<keyword evidence="1" id="KW-0732">Signal</keyword>
<organism evidence="2 3">
    <name type="scientific">Mycena albidolilacea</name>
    <dbReference type="NCBI Taxonomy" id="1033008"/>
    <lineage>
        <taxon>Eukaryota</taxon>
        <taxon>Fungi</taxon>
        <taxon>Dikarya</taxon>
        <taxon>Basidiomycota</taxon>
        <taxon>Agaricomycotina</taxon>
        <taxon>Agaricomycetes</taxon>
        <taxon>Agaricomycetidae</taxon>
        <taxon>Agaricales</taxon>
        <taxon>Marasmiineae</taxon>
        <taxon>Mycenaceae</taxon>
        <taxon>Mycena</taxon>
    </lineage>
</organism>
<name>A0AAD7EFW6_9AGAR</name>
<dbReference type="Pfam" id="PF03659">
    <property type="entry name" value="Glyco_hydro_71"/>
    <property type="match status" value="1"/>
</dbReference>
<accession>A0AAD7EFW6</accession>
<dbReference type="GO" id="GO:0051118">
    <property type="term" value="F:glucan endo-1,3-alpha-glucosidase activity"/>
    <property type="evidence" value="ECO:0007669"/>
    <property type="project" value="InterPro"/>
</dbReference>
<proteinExistence type="predicted"/>
<evidence type="ECO:0000313" key="2">
    <source>
        <dbReference type="EMBL" id="KAJ7320755.1"/>
    </source>
</evidence>
<feature type="signal peptide" evidence="1">
    <location>
        <begin position="1"/>
        <end position="22"/>
    </location>
</feature>
<gene>
    <name evidence="2" type="ORF">DFH08DRAFT_713476</name>
</gene>
<sequence length="470" mass="52641">MLATAVIRALHLGLLFAGAVLALDHPTEQGEPAISRASPFLAQNPASPPSARSSRLVERTNEKYVFAQFIVGVVESYTQSDWEKDMRLAMDVGIDAFSLNIGKDSYNDKQLDLAYTAADNVDFKVFISFDFAYWRNEDLNTMGAYVQNYATRPGQFMYPRQGQPAAFVSSFLGDRFPYRTLESQLEDGLKLFACPNWEPDSFVLDSTNGPDCGMSWNAAWPNNYNQPIDANITIALDQEYINNLGGRPYMMPVSPWFSTHYGVDTYNKNWIFYSDWLYQSRWDEVLHLQPQFVEILTWNDFGESHYIGPLHDDDWSVYTGGDTGASRWVNQMPHDAWRDVAKVYISAFKSGASWPTTDKLVYYYRPTPKDTPCSDDIGRPNGWQYDDDLVFVIAMLVSPGTVTIASGSENAPVQFQLDAGIHTVAAPMGLGKQSFALWSETADISGDGGLEITDECTVYNFNAYVGSVVA</sequence>
<evidence type="ECO:0000313" key="3">
    <source>
        <dbReference type="Proteomes" id="UP001218218"/>
    </source>
</evidence>
<dbReference type="Gene3D" id="3.20.20.80">
    <property type="entry name" value="Glycosidases"/>
    <property type="match status" value="1"/>
</dbReference>
<comment type="caution">
    <text evidence="2">The sequence shown here is derived from an EMBL/GenBank/DDBJ whole genome shotgun (WGS) entry which is preliminary data.</text>
</comment>
<dbReference type="AlphaFoldDB" id="A0AAD7EFW6"/>
<reference evidence="2" key="1">
    <citation type="submission" date="2023-03" db="EMBL/GenBank/DDBJ databases">
        <title>Massive genome expansion in bonnet fungi (Mycena s.s.) driven by repeated elements and novel gene families across ecological guilds.</title>
        <authorList>
            <consortium name="Lawrence Berkeley National Laboratory"/>
            <person name="Harder C.B."/>
            <person name="Miyauchi S."/>
            <person name="Viragh M."/>
            <person name="Kuo A."/>
            <person name="Thoen E."/>
            <person name="Andreopoulos B."/>
            <person name="Lu D."/>
            <person name="Skrede I."/>
            <person name="Drula E."/>
            <person name="Henrissat B."/>
            <person name="Morin E."/>
            <person name="Kohler A."/>
            <person name="Barry K."/>
            <person name="LaButti K."/>
            <person name="Morin E."/>
            <person name="Salamov A."/>
            <person name="Lipzen A."/>
            <person name="Mereny Z."/>
            <person name="Hegedus B."/>
            <person name="Baldrian P."/>
            <person name="Stursova M."/>
            <person name="Weitz H."/>
            <person name="Taylor A."/>
            <person name="Grigoriev I.V."/>
            <person name="Nagy L.G."/>
            <person name="Martin F."/>
            <person name="Kauserud H."/>
        </authorList>
    </citation>
    <scope>NUCLEOTIDE SEQUENCE</scope>
    <source>
        <strain evidence="2">CBHHK002</strain>
    </source>
</reference>
<feature type="chain" id="PRO_5042078904" evidence="1">
    <location>
        <begin position="23"/>
        <end position="470"/>
    </location>
</feature>
<dbReference type="CDD" id="cd11577">
    <property type="entry name" value="GH71"/>
    <property type="match status" value="1"/>
</dbReference>
<keyword evidence="2" id="KW-0378">Hydrolase</keyword>
<dbReference type="EMBL" id="JARIHO010000053">
    <property type="protein sequence ID" value="KAJ7320755.1"/>
    <property type="molecule type" value="Genomic_DNA"/>
</dbReference>
<protein>
    <submittedName>
        <fullName evidence="2">Glycoside hydrolase family 71 protein</fullName>
    </submittedName>
</protein>